<dbReference type="RefSeq" id="WP_121459353.1">
    <property type="nucleotide sequence ID" value="NZ_RBXP01000019.1"/>
</dbReference>
<accession>A0A495VKS5</accession>
<name>A0A495VKS5_9RHOO</name>
<proteinExistence type="predicted"/>
<evidence type="ECO:0000313" key="1">
    <source>
        <dbReference type="EMBL" id="RKT49936.1"/>
    </source>
</evidence>
<evidence type="ECO:0000313" key="2">
    <source>
        <dbReference type="Proteomes" id="UP000270626"/>
    </source>
</evidence>
<keyword evidence="2" id="KW-1185">Reference proteome</keyword>
<gene>
    <name evidence="1" type="ORF">DFR40_3079</name>
</gene>
<protein>
    <submittedName>
        <fullName evidence="1">Uncharacterized protein</fullName>
    </submittedName>
</protein>
<dbReference type="OrthoDB" id="5569134at2"/>
<comment type="caution">
    <text evidence="1">The sequence shown here is derived from an EMBL/GenBank/DDBJ whole genome shotgun (WGS) entry which is preliminary data.</text>
</comment>
<sequence length="101" mass="11045">MNANPWSLPKHRALRRLLVSLDARVAEACDVAPDDGADPAIVTLRHAELADLRAHVYLHGQRPGTYGVFFEYPNPLPGIIETEENLPLPKALASLALHFAA</sequence>
<dbReference type="EMBL" id="RBXP01000019">
    <property type="protein sequence ID" value="RKT49936.1"/>
    <property type="molecule type" value="Genomic_DNA"/>
</dbReference>
<reference evidence="1 2" key="1">
    <citation type="submission" date="2018-10" db="EMBL/GenBank/DDBJ databases">
        <title>Genomic Encyclopedia of Type Strains, Phase IV (KMG-IV): sequencing the most valuable type-strain genomes for metagenomic binning, comparative biology and taxonomic classification.</title>
        <authorList>
            <person name="Goeker M."/>
        </authorList>
    </citation>
    <scope>NUCLEOTIDE SEQUENCE [LARGE SCALE GENOMIC DNA]</scope>
    <source>
        <strain evidence="1 2">DSM 23841</strain>
    </source>
</reference>
<dbReference type="AlphaFoldDB" id="A0A495VKS5"/>
<organism evidence="1 2">
    <name type="scientific">Azonexus fungiphilus</name>
    <dbReference type="NCBI Taxonomy" id="146940"/>
    <lineage>
        <taxon>Bacteria</taxon>
        <taxon>Pseudomonadati</taxon>
        <taxon>Pseudomonadota</taxon>
        <taxon>Betaproteobacteria</taxon>
        <taxon>Rhodocyclales</taxon>
        <taxon>Azonexaceae</taxon>
        <taxon>Azonexus</taxon>
    </lineage>
</organism>
<dbReference type="Proteomes" id="UP000270626">
    <property type="component" value="Unassembled WGS sequence"/>
</dbReference>